<name>A0ACB0FB77_RANTA</name>
<organism evidence="1 2">
    <name type="scientific">Rangifer tarandus platyrhynchus</name>
    <name type="common">Svalbard reindeer</name>
    <dbReference type="NCBI Taxonomy" id="3082113"/>
    <lineage>
        <taxon>Eukaryota</taxon>
        <taxon>Metazoa</taxon>
        <taxon>Chordata</taxon>
        <taxon>Craniata</taxon>
        <taxon>Vertebrata</taxon>
        <taxon>Euteleostomi</taxon>
        <taxon>Mammalia</taxon>
        <taxon>Eutheria</taxon>
        <taxon>Laurasiatheria</taxon>
        <taxon>Artiodactyla</taxon>
        <taxon>Ruminantia</taxon>
        <taxon>Pecora</taxon>
        <taxon>Cervidae</taxon>
        <taxon>Odocoileinae</taxon>
        <taxon>Rangifer</taxon>
    </lineage>
</organism>
<proteinExistence type="predicted"/>
<evidence type="ECO:0000313" key="1">
    <source>
        <dbReference type="EMBL" id="CAI9710315.1"/>
    </source>
</evidence>
<protein>
    <submittedName>
        <fullName evidence="1">Uncharacterized protein</fullName>
    </submittedName>
</protein>
<sequence>MEYGKQKTSATALVSPEILQFGALKPPAHHFHIKRGCSGTQAVKLPWHCPLAGSGSLHGSTPRFPAGEPLRKALNAQACSAPQSVTPGSEVLAKGQVRAEKRDTSHPRPHLLSSVSAPALTKDARRRGQQPSRSTPRPRRQASLVPCPRPTPPQRHPSEGPGGSLPTFPGAAAKAAAVAATGPGVASGGKRGATAGRHLPGAS</sequence>
<evidence type="ECO:0000313" key="2">
    <source>
        <dbReference type="Proteomes" id="UP001162501"/>
    </source>
</evidence>
<dbReference type="Proteomes" id="UP001162501">
    <property type="component" value="Chromosome 5"/>
</dbReference>
<reference evidence="1" key="1">
    <citation type="submission" date="2023-05" db="EMBL/GenBank/DDBJ databases">
        <authorList>
            <consortium name="ELIXIR-Norway"/>
        </authorList>
    </citation>
    <scope>NUCLEOTIDE SEQUENCE</scope>
</reference>
<dbReference type="EMBL" id="OX596089">
    <property type="protein sequence ID" value="CAI9710315.1"/>
    <property type="molecule type" value="Genomic_DNA"/>
</dbReference>
<accession>A0ACB0FB77</accession>
<gene>
    <name evidence="1" type="ORF">MRATA1EN3_LOCUS21528</name>
</gene>